<dbReference type="GO" id="GO:0005576">
    <property type="term" value="C:extracellular region"/>
    <property type="evidence" value="ECO:0007669"/>
    <property type="project" value="UniProtKB-SubCell"/>
</dbReference>
<feature type="transmembrane region" description="Helical" evidence="8">
    <location>
        <begin position="12"/>
        <end position="31"/>
    </location>
</feature>
<dbReference type="CDD" id="cd10316">
    <property type="entry name" value="RGL4_M"/>
    <property type="match status" value="1"/>
</dbReference>
<evidence type="ECO:0000259" key="10">
    <source>
        <dbReference type="Pfam" id="PF14686"/>
    </source>
</evidence>
<organism evidence="11 12">
    <name type="scientific">Rubus argutus</name>
    <name type="common">Southern blackberry</name>
    <dbReference type="NCBI Taxonomy" id="59490"/>
    <lineage>
        <taxon>Eukaryota</taxon>
        <taxon>Viridiplantae</taxon>
        <taxon>Streptophyta</taxon>
        <taxon>Embryophyta</taxon>
        <taxon>Tracheophyta</taxon>
        <taxon>Spermatophyta</taxon>
        <taxon>Magnoliopsida</taxon>
        <taxon>eudicotyledons</taxon>
        <taxon>Gunneridae</taxon>
        <taxon>Pentapetalae</taxon>
        <taxon>rosids</taxon>
        <taxon>fabids</taxon>
        <taxon>Rosales</taxon>
        <taxon>Rosaceae</taxon>
        <taxon>Rosoideae</taxon>
        <taxon>Rosoideae incertae sedis</taxon>
        <taxon>Rubus</taxon>
    </lineage>
</organism>
<evidence type="ECO:0000256" key="2">
    <source>
        <dbReference type="ARBA" id="ARBA00004613"/>
    </source>
</evidence>
<keyword evidence="7" id="KW-0456">Lyase</keyword>
<comment type="subcellular location">
    <subcellularLocation>
        <location evidence="2">Secreted</location>
    </subcellularLocation>
</comment>
<dbReference type="Pfam" id="PF14683">
    <property type="entry name" value="CBM-like"/>
    <property type="match status" value="1"/>
</dbReference>
<sequence length="795" mass="91264">MERVGRRSLRHWGWLVSTLAAMLVLAVFMVGDGKYEKTTPKTSLVVRKALRRIPRTQYQGMMNIPKITSSRRNIARPPYQGINMVTENSSPRNIARPPYEGINMVTKNSSRRNMARPLYQGINMVTKNSSWRMRAGHTSSVQLSRGGNRTTGKDRATIIARTQYLRVNMLKTRSQVKLDNGFVQLIFSRPSGDVVGIKYKGIDNLLENKNLRNNRGYWDVVWNNPGENKIFVDKLQATRFRVITARADQVEISFVKTYNVSQQRGAPVVPLNVDKRYIMQRGHSGFYAYAIFEYLEGWPEVKMDQIRMVYKLQQEKFQYMALSDTRQTVMPKAKDRKHGQQLAYPEAVRLTKPSNPAFRGQVDDKYQYSMEDKDNKVHGWICTDQSVGFWMITPSDEFRSAGPMKQDLTSHVGPTILSMFVSTHYAGKKAGIELKEGEAWKKVFGPVFVYLNSAPRSKNSISTLWNDAKKQMFEEGKRWPYNFTQSKDFPSSDQRGSVFGRLLVHDRYMNESLLSSTSAYVGLAAPGEVGSWQKESKGYQFWTRADRQGYFHIKDVRPGNYSLYAWVPGVVGDYKYEADITIKPGSKIRLANLTYEPPRNGPTLWEIGIPDRSAAEFYVPDPYPSLMNKLYKNNHSNKFRQYGLWARYEELYPNHDLIYTIGVNNYREDWFYAHVTRNIGKETYVGTTWQIRFQLNNLISQGNYTLQLALASATSSELQVRFNNRSVVRPHFSTGLIGGDNAIARHGIHGLYWFFSVKVPSSLLHEGSNTIYLTQSRGGAPFRGVMYDYIRLEGP</sequence>
<dbReference type="InterPro" id="IPR029413">
    <property type="entry name" value="RG-lyase_II"/>
</dbReference>
<dbReference type="GO" id="GO:0030246">
    <property type="term" value="F:carbohydrate binding"/>
    <property type="evidence" value="ECO:0007669"/>
    <property type="project" value="InterPro"/>
</dbReference>
<keyword evidence="8" id="KW-0472">Membrane</keyword>
<dbReference type="InterPro" id="IPR011013">
    <property type="entry name" value="Gal_mutarotase_sf_dom"/>
</dbReference>
<dbReference type="InterPro" id="IPR051850">
    <property type="entry name" value="Polysacch_Lyase_4"/>
</dbReference>
<feature type="domain" description="Rhamnogalacturonan lyase" evidence="10">
    <location>
        <begin position="517"/>
        <end position="589"/>
    </location>
</feature>
<keyword evidence="8" id="KW-1133">Transmembrane helix</keyword>
<evidence type="ECO:0000259" key="9">
    <source>
        <dbReference type="Pfam" id="PF14683"/>
    </source>
</evidence>
<dbReference type="InterPro" id="IPR029411">
    <property type="entry name" value="RG-lyase_III"/>
</dbReference>
<dbReference type="PANTHER" id="PTHR32018:SF6">
    <property type="entry name" value="RHAMNOGALACTURONAN ENDOLYASE"/>
    <property type="match status" value="1"/>
</dbReference>
<accession>A0AAW1YL60</accession>
<dbReference type="CDD" id="cd10317">
    <property type="entry name" value="RGL4_C"/>
    <property type="match status" value="1"/>
</dbReference>
<evidence type="ECO:0000313" key="11">
    <source>
        <dbReference type="EMBL" id="KAK9949329.1"/>
    </source>
</evidence>
<dbReference type="Pfam" id="PF06045">
    <property type="entry name" value="Rhamnogal_lyase"/>
    <property type="match status" value="1"/>
</dbReference>
<dbReference type="Gene3D" id="2.70.98.10">
    <property type="match status" value="1"/>
</dbReference>
<dbReference type="Pfam" id="PF14686">
    <property type="entry name" value="fn3_3"/>
    <property type="match status" value="1"/>
</dbReference>
<dbReference type="GO" id="GO:0005975">
    <property type="term" value="P:carbohydrate metabolic process"/>
    <property type="evidence" value="ECO:0007669"/>
    <property type="project" value="InterPro"/>
</dbReference>
<dbReference type="InterPro" id="IPR013784">
    <property type="entry name" value="Carb-bd-like_fold"/>
</dbReference>
<dbReference type="EMBL" id="JBEDUW010000001">
    <property type="protein sequence ID" value="KAK9949329.1"/>
    <property type="molecule type" value="Genomic_DNA"/>
</dbReference>
<dbReference type="FunFam" id="2.60.40.1120:FF:000033">
    <property type="entry name" value="Rhamnogalacturonate lyase B"/>
    <property type="match status" value="1"/>
</dbReference>
<gene>
    <name evidence="11" type="ORF">M0R45_004858</name>
</gene>
<evidence type="ECO:0000256" key="7">
    <source>
        <dbReference type="ARBA" id="ARBA00023239"/>
    </source>
</evidence>
<dbReference type="GO" id="GO:0102210">
    <property type="term" value="F:rhamnogalacturonan endolyase activity"/>
    <property type="evidence" value="ECO:0007669"/>
    <property type="project" value="UniProtKB-EC"/>
</dbReference>
<dbReference type="Gene3D" id="2.60.40.1120">
    <property type="entry name" value="Carboxypeptidase-like, regulatory domain"/>
    <property type="match status" value="1"/>
</dbReference>
<evidence type="ECO:0000256" key="1">
    <source>
        <dbReference type="ARBA" id="ARBA00001324"/>
    </source>
</evidence>
<keyword evidence="12" id="KW-1185">Reference proteome</keyword>
<dbReference type="AlphaFoldDB" id="A0AAW1YL60"/>
<evidence type="ECO:0000256" key="8">
    <source>
        <dbReference type="SAM" id="Phobius"/>
    </source>
</evidence>
<comment type="similarity">
    <text evidence="3">Belongs to the polysaccharide lyase 4 family.</text>
</comment>
<keyword evidence="6" id="KW-0732">Signal</keyword>
<keyword evidence="5" id="KW-0964">Secreted</keyword>
<keyword evidence="8" id="KW-0812">Transmembrane</keyword>
<dbReference type="InterPro" id="IPR010325">
    <property type="entry name" value="Rhamnogal_lyase"/>
</dbReference>
<name>A0AAW1YL60_RUBAR</name>
<evidence type="ECO:0000256" key="5">
    <source>
        <dbReference type="ARBA" id="ARBA00022525"/>
    </source>
</evidence>
<comment type="catalytic activity">
    <reaction evidence="1">
        <text>Endotype eliminative cleavage of L-alpha-rhamnopyranosyl-(1-&gt;4)-alpha-D-galactopyranosyluronic acid bonds of rhamnogalacturonan I domains in ramified hairy regions of pectin leaving L-rhamnopyranose at the reducing end and 4-deoxy-4,5-unsaturated D-galactopyranosyluronic acid at the non-reducing end.</text>
        <dbReference type="EC" id="4.2.2.23"/>
    </reaction>
</comment>
<dbReference type="InterPro" id="IPR008979">
    <property type="entry name" value="Galactose-bd-like_sf"/>
</dbReference>
<evidence type="ECO:0000256" key="6">
    <source>
        <dbReference type="ARBA" id="ARBA00022729"/>
    </source>
</evidence>
<dbReference type="InterPro" id="IPR014718">
    <property type="entry name" value="GH-type_carb-bd"/>
</dbReference>
<evidence type="ECO:0000256" key="3">
    <source>
        <dbReference type="ARBA" id="ARBA00010418"/>
    </source>
</evidence>
<dbReference type="Proteomes" id="UP001457282">
    <property type="component" value="Unassembled WGS sequence"/>
</dbReference>
<proteinExistence type="inferred from homology"/>
<protein>
    <recommendedName>
        <fullName evidence="4">rhamnogalacturonan endolyase</fullName>
        <ecNumber evidence="4">4.2.2.23</ecNumber>
    </recommendedName>
</protein>
<comment type="caution">
    <text evidence="11">The sequence shown here is derived from an EMBL/GenBank/DDBJ whole genome shotgun (WGS) entry which is preliminary data.</text>
</comment>
<evidence type="ECO:0000256" key="4">
    <source>
        <dbReference type="ARBA" id="ARBA00012437"/>
    </source>
</evidence>
<dbReference type="CDD" id="cd10320">
    <property type="entry name" value="RGL4_N"/>
    <property type="match status" value="1"/>
</dbReference>
<dbReference type="SUPFAM" id="SSF49452">
    <property type="entry name" value="Starch-binding domain-like"/>
    <property type="match status" value="1"/>
</dbReference>
<reference evidence="11 12" key="1">
    <citation type="journal article" date="2023" name="G3 (Bethesda)">
        <title>A chromosome-length genome assembly and annotation of blackberry (Rubus argutus, cv. 'Hillquist').</title>
        <authorList>
            <person name="Bruna T."/>
            <person name="Aryal R."/>
            <person name="Dudchenko O."/>
            <person name="Sargent D.J."/>
            <person name="Mead D."/>
            <person name="Buti M."/>
            <person name="Cavallini A."/>
            <person name="Hytonen T."/>
            <person name="Andres J."/>
            <person name="Pham M."/>
            <person name="Weisz D."/>
            <person name="Mascagni F."/>
            <person name="Usai G."/>
            <person name="Natali L."/>
            <person name="Bassil N."/>
            <person name="Fernandez G.E."/>
            <person name="Lomsadze A."/>
            <person name="Armour M."/>
            <person name="Olukolu B."/>
            <person name="Poorten T."/>
            <person name="Britton C."/>
            <person name="Davik J."/>
            <person name="Ashrafi H."/>
            <person name="Aiden E.L."/>
            <person name="Borodovsky M."/>
            <person name="Worthington M."/>
        </authorList>
    </citation>
    <scope>NUCLEOTIDE SEQUENCE [LARGE SCALE GENOMIC DNA]</scope>
    <source>
        <strain evidence="11">PI 553951</strain>
    </source>
</reference>
<dbReference type="SUPFAM" id="SSF74650">
    <property type="entry name" value="Galactose mutarotase-like"/>
    <property type="match status" value="1"/>
</dbReference>
<feature type="domain" description="Rhamnogalacturonan lyase" evidence="9">
    <location>
        <begin position="603"/>
        <end position="792"/>
    </location>
</feature>
<evidence type="ECO:0000313" key="12">
    <source>
        <dbReference type="Proteomes" id="UP001457282"/>
    </source>
</evidence>
<dbReference type="EC" id="4.2.2.23" evidence="4"/>
<dbReference type="Gene3D" id="2.60.120.260">
    <property type="entry name" value="Galactose-binding domain-like"/>
    <property type="match status" value="1"/>
</dbReference>
<dbReference type="PANTHER" id="PTHR32018">
    <property type="entry name" value="RHAMNOGALACTURONATE LYASE FAMILY PROTEIN"/>
    <property type="match status" value="1"/>
</dbReference>
<dbReference type="SUPFAM" id="SSF49785">
    <property type="entry name" value="Galactose-binding domain-like"/>
    <property type="match status" value="1"/>
</dbReference>